<sequence>MAKRTDKIVLKRCCHIKSQKSHRSHCFLLNFIFLVPVGWLNAASKRKHLPLTKHWLTDSSYIGRSVKYEEL</sequence>
<protein>
    <submittedName>
        <fullName evidence="2">Uncharacterized protein</fullName>
    </submittedName>
</protein>
<dbReference type="Proteomes" id="UP000054783">
    <property type="component" value="Unassembled WGS sequence"/>
</dbReference>
<accession>A0A0V0ZYA7</accession>
<dbReference type="EMBL" id="JYDQ01000059">
    <property type="protein sequence ID" value="KRY17624.1"/>
    <property type="molecule type" value="Genomic_DNA"/>
</dbReference>
<feature type="transmembrane region" description="Helical" evidence="1">
    <location>
        <begin position="26"/>
        <end position="44"/>
    </location>
</feature>
<evidence type="ECO:0000313" key="3">
    <source>
        <dbReference type="Proteomes" id="UP000054783"/>
    </source>
</evidence>
<reference evidence="2 3" key="1">
    <citation type="submission" date="2015-01" db="EMBL/GenBank/DDBJ databases">
        <title>Evolution of Trichinella species and genotypes.</title>
        <authorList>
            <person name="Korhonen P.K."/>
            <person name="Edoardo P."/>
            <person name="Giuseppe L.R."/>
            <person name="Gasser R.B."/>
        </authorList>
    </citation>
    <scope>NUCLEOTIDE SEQUENCE [LARGE SCALE GENOMIC DNA]</scope>
    <source>
        <strain evidence="2">ISS2496</strain>
    </source>
</reference>
<keyword evidence="3" id="KW-1185">Reference proteome</keyword>
<dbReference type="AlphaFoldDB" id="A0A0V0ZYA7"/>
<evidence type="ECO:0000313" key="2">
    <source>
        <dbReference type="EMBL" id="KRY17624.1"/>
    </source>
</evidence>
<keyword evidence="1" id="KW-0472">Membrane</keyword>
<keyword evidence="1" id="KW-1133">Transmembrane helix</keyword>
<comment type="caution">
    <text evidence="2">The sequence shown here is derived from an EMBL/GenBank/DDBJ whole genome shotgun (WGS) entry which is preliminary data.</text>
</comment>
<proteinExistence type="predicted"/>
<keyword evidence="1" id="KW-0812">Transmembrane</keyword>
<organism evidence="2 3">
    <name type="scientific">Trichinella patagoniensis</name>
    <dbReference type="NCBI Taxonomy" id="990121"/>
    <lineage>
        <taxon>Eukaryota</taxon>
        <taxon>Metazoa</taxon>
        <taxon>Ecdysozoa</taxon>
        <taxon>Nematoda</taxon>
        <taxon>Enoplea</taxon>
        <taxon>Dorylaimia</taxon>
        <taxon>Trichinellida</taxon>
        <taxon>Trichinellidae</taxon>
        <taxon>Trichinella</taxon>
    </lineage>
</organism>
<gene>
    <name evidence="2" type="ORF">T12_16651</name>
</gene>
<name>A0A0V0ZYA7_9BILA</name>
<evidence type="ECO:0000256" key="1">
    <source>
        <dbReference type="SAM" id="Phobius"/>
    </source>
</evidence>